<protein>
    <recommendedName>
        <fullName evidence="6">TrfB transcriptional repressor protein domain-containing protein</fullName>
    </recommendedName>
</protein>
<evidence type="ECO:0000313" key="5">
    <source>
        <dbReference type="Proteomes" id="UP000269872"/>
    </source>
</evidence>
<organism evidence="4 5">
    <name type="scientific">Pseudomonas caricapapayae</name>
    <dbReference type="NCBI Taxonomy" id="46678"/>
    <lineage>
        <taxon>Bacteria</taxon>
        <taxon>Pseudomonadati</taxon>
        <taxon>Pseudomonadota</taxon>
        <taxon>Gammaproteobacteria</taxon>
        <taxon>Pseudomonadales</taxon>
        <taxon>Pseudomonadaceae</taxon>
        <taxon>Pseudomonas</taxon>
    </lineage>
</organism>
<feature type="region of interest" description="Disordered" evidence="3">
    <location>
        <begin position="70"/>
        <end position="92"/>
    </location>
</feature>
<evidence type="ECO:0008006" key="6">
    <source>
        <dbReference type="Google" id="ProtNLM"/>
    </source>
</evidence>
<dbReference type="EMBL" id="RBUY01000142">
    <property type="protein sequence ID" value="RMV73130.1"/>
    <property type="molecule type" value="Genomic_DNA"/>
</dbReference>
<evidence type="ECO:0000256" key="3">
    <source>
        <dbReference type="SAM" id="MobiDB-lite"/>
    </source>
</evidence>
<reference evidence="4 5" key="1">
    <citation type="submission" date="2018-08" db="EMBL/GenBank/DDBJ databases">
        <title>Recombination of ecologically and evolutionarily significant loci maintains genetic cohesion in the Pseudomonas syringae species complex.</title>
        <authorList>
            <person name="Dillon M."/>
            <person name="Thakur S."/>
            <person name="Almeida R.N.D."/>
            <person name="Weir B.S."/>
            <person name="Guttman D.S."/>
        </authorList>
    </citation>
    <scope>NUCLEOTIDE SEQUENCE [LARGE SCALE GENOMIC DNA]</scope>
    <source>
        <strain evidence="4 5">ICMP 7496</strain>
    </source>
</reference>
<accession>A0A3M6EY36</accession>
<dbReference type="Proteomes" id="UP000269872">
    <property type="component" value="Unassembled WGS sequence"/>
</dbReference>
<dbReference type="AlphaFoldDB" id="A0A3M6EY36"/>
<keyword evidence="1" id="KW-0805">Transcription regulation</keyword>
<sequence>MTVVVEHVVTFMSCKTGQRAFSAKSLHAARLVLVMGASVAEAAVDAGLTRQVVHRLLVRIRARLDDLPGEQSDVEAQSLPAAGGESIASRYT</sequence>
<evidence type="ECO:0000256" key="2">
    <source>
        <dbReference type="ARBA" id="ARBA00023163"/>
    </source>
</evidence>
<keyword evidence="2" id="KW-0804">Transcription</keyword>
<comment type="caution">
    <text evidence="4">The sequence shown here is derived from an EMBL/GenBank/DDBJ whole genome shotgun (WGS) entry which is preliminary data.</text>
</comment>
<name>A0A3M6EY36_9PSED</name>
<evidence type="ECO:0000256" key="1">
    <source>
        <dbReference type="ARBA" id="ARBA00023015"/>
    </source>
</evidence>
<dbReference type="Gene3D" id="1.10.10.2690">
    <property type="match status" value="1"/>
</dbReference>
<proteinExistence type="predicted"/>
<dbReference type="InterPro" id="IPR053721">
    <property type="entry name" value="Fimbrial_Adhesin_Reg"/>
</dbReference>
<evidence type="ECO:0000313" key="4">
    <source>
        <dbReference type="EMBL" id="RMV73130.1"/>
    </source>
</evidence>
<gene>
    <name evidence="4" type="ORF">ALP05_200145</name>
</gene>